<dbReference type="RefSeq" id="WP_053428449.1">
    <property type="nucleotide sequence ID" value="NZ_LGUE01000004.1"/>
</dbReference>
<sequence>MPIAERDYWRNDRYRPKKKKTPKLTWGFVGLILLALFASGLPMKIYNEVTIHHDQKIRSYLEQREQYYNASDQRFKQLINKLKENNGNLSTLSLEISETDVTLARNYQKLINLDPPRDFKQLHDKTIEECIIRQAAVNYLISSDAINAYKSEVLSTYIEESNQKISELRPLLIEGLQKADLRYQIEEDGTLTYWVKDDHLRLE</sequence>
<accession>A0A0M0G4Y4</accession>
<reference evidence="2" key="1">
    <citation type="submission" date="2015-07" db="EMBL/GenBank/DDBJ databases">
        <title>Fjat-14235 jcm11544.</title>
        <authorList>
            <person name="Liu B."/>
            <person name="Wang J."/>
            <person name="Zhu Y."/>
            <person name="Liu G."/>
            <person name="Chen Q."/>
            <person name="Chen Z."/>
            <person name="Lan J."/>
            <person name="Che J."/>
            <person name="Ge C."/>
            <person name="Shi H."/>
            <person name="Pan Z."/>
            <person name="Liu X."/>
        </authorList>
    </citation>
    <scope>NUCLEOTIDE SEQUENCE [LARGE SCALE GENOMIC DNA]</scope>
    <source>
        <strain evidence="2">JCM 11544</strain>
    </source>
</reference>
<organism evidence="1 2">
    <name type="scientific">Rossellomorea marisflavi</name>
    <dbReference type="NCBI Taxonomy" id="189381"/>
    <lineage>
        <taxon>Bacteria</taxon>
        <taxon>Bacillati</taxon>
        <taxon>Bacillota</taxon>
        <taxon>Bacilli</taxon>
        <taxon>Bacillales</taxon>
        <taxon>Bacillaceae</taxon>
        <taxon>Rossellomorea</taxon>
    </lineage>
</organism>
<evidence type="ECO:0000313" key="2">
    <source>
        <dbReference type="Proteomes" id="UP000037405"/>
    </source>
</evidence>
<dbReference type="Proteomes" id="UP000037405">
    <property type="component" value="Unassembled WGS sequence"/>
</dbReference>
<name>A0A0M0G4Y4_9BACI</name>
<evidence type="ECO:0000313" key="1">
    <source>
        <dbReference type="EMBL" id="KON84848.1"/>
    </source>
</evidence>
<dbReference type="OrthoDB" id="2832855at2"/>
<gene>
    <name evidence="1" type="ORF">AF331_12625</name>
</gene>
<dbReference type="PATRIC" id="fig|189381.12.peg.2564"/>
<keyword evidence="2" id="KW-1185">Reference proteome</keyword>
<comment type="caution">
    <text evidence="1">The sequence shown here is derived from an EMBL/GenBank/DDBJ whole genome shotgun (WGS) entry which is preliminary data.</text>
</comment>
<dbReference type="EMBL" id="LGUE01000004">
    <property type="protein sequence ID" value="KON84848.1"/>
    <property type="molecule type" value="Genomic_DNA"/>
</dbReference>
<proteinExistence type="predicted"/>
<protein>
    <submittedName>
        <fullName evidence="1">Uncharacterized protein</fullName>
    </submittedName>
</protein>
<dbReference type="AlphaFoldDB" id="A0A0M0G4Y4"/>